<feature type="compositionally biased region" description="Polar residues" evidence="1">
    <location>
        <begin position="365"/>
        <end position="381"/>
    </location>
</feature>
<accession>A0A6A5XR64</accession>
<name>A0A6A5XR64_9PLEO</name>
<feature type="region of interest" description="Disordered" evidence="1">
    <location>
        <begin position="244"/>
        <end position="285"/>
    </location>
</feature>
<feature type="compositionally biased region" description="Basic and acidic residues" evidence="1">
    <location>
        <begin position="352"/>
        <end position="364"/>
    </location>
</feature>
<evidence type="ECO:0000313" key="2">
    <source>
        <dbReference type="EMBL" id="KAF2014794.1"/>
    </source>
</evidence>
<dbReference type="AlphaFoldDB" id="A0A6A5XR64"/>
<keyword evidence="3" id="KW-1185">Reference proteome</keyword>
<feature type="region of interest" description="Disordered" evidence="1">
    <location>
        <begin position="352"/>
        <end position="381"/>
    </location>
</feature>
<evidence type="ECO:0000313" key="3">
    <source>
        <dbReference type="Proteomes" id="UP000799778"/>
    </source>
</evidence>
<dbReference type="GeneID" id="54289533"/>
<protein>
    <submittedName>
        <fullName evidence="2">Uncharacterized protein</fullName>
    </submittedName>
</protein>
<feature type="compositionally biased region" description="Polar residues" evidence="1">
    <location>
        <begin position="305"/>
        <end position="329"/>
    </location>
</feature>
<feature type="region of interest" description="Disordered" evidence="1">
    <location>
        <begin position="1"/>
        <end position="82"/>
    </location>
</feature>
<feature type="region of interest" description="Disordered" evidence="1">
    <location>
        <begin position="95"/>
        <end position="119"/>
    </location>
</feature>
<sequence length="544" mass="60221">MTSISSRRHFSSHGDNAALVAANDDDDEGRIEKRPPYTMLKPSLYGRPAKGRPDVSPIQRRPQSHDSLKAQCRPRSYSGVKTTREVRRRHLTSKNVYRNDPPGCLHSSKETSVLGKDSTTIENQRKRLLETPDWAGLRLSYPANVHFDTGEAKADIGKRKKIENLSTRMRPQIHHTDHHSSPKFAHRAERIDAKDIRIRIGTDALASQTPMQLTDHAPSHAGTFAPGNSPEPMLFDEEGHYAPTLESRLSPRSVNVNRDGSTEVPNKDLTFGLQGPVPAPGELTPAFMSNMKLRRGPYATRRVQLNSDSEAQRSPSNARPSQDASSPHGSYTKPFEHNMRLMHVSLDQQSDVPDRTTLQEEHTIEQQLPSNSCAQQSKLTSAPSVGNWKAINVSNCETSTHRDDLRATGSYDNRCSRNNAALWTQNLDIGNDDGSISSHPRNSIIGNCERHHGSSPGLDGSMSVPMKIGLRHIGPVTPIQAITSSYGGASSPSTKSLKEAVVEGFLLQPERISKKSHDIDASVQLWRKFVFSDDNNLSADIMRD</sequence>
<dbReference type="OrthoDB" id="5426563at2759"/>
<dbReference type="Proteomes" id="UP000799778">
    <property type="component" value="Unassembled WGS sequence"/>
</dbReference>
<proteinExistence type="predicted"/>
<feature type="compositionally biased region" description="Polar residues" evidence="1">
    <location>
        <begin position="250"/>
        <end position="259"/>
    </location>
</feature>
<dbReference type="RefSeq" id="XP_033383133.1">
    <property type="nucleotide sequence ID" value="XM_033532136.1"/>
</dbReference>
<dbReference type="EMBL" id="ML978070">
    <property type="protein sequence ID" value="KAF2014794.1"/>
    <property type="molecule type" value="Genomic_DNA"/>
</dbReference>
<gene>
    <name evidence="2" type="ORF">BU24DRAFT_463551</name>
</gene>
<reference evidence="2" key="1">
    <citation type="journal article" date="2020" name="Stud. Mycol.">
        <title>101 Dothideomycetes genomes: a test case for predicting lifestyles and emergence of pathogens.</title>
        <authorList>
            <person name="Haridas S."/>
            <person name="Albert R."/>
            <person name="Binder M."/>
            <person name="Bloem J."/>
            <person name="Labutti K."/>
            <person name="Salamov A."/>
            <person name="Andreopoulos B."/>
            <person name="Baker S."/>
            <person name="Barry K."/>
            <person name="Bills G."/>
            <person name="Bluhm B."/>
            <person name="Cannon C."/>
            <person name="Castanera R."/>
            <person name="Culley D."/>
            <person name="Daum C."/>
            <person name="Ezra D."/>
            <person name="Gonzalez J."/>
            <person name="Henrissat B."/>
            <person name="Kuo A."/>
            <person name="Liang C."/>
            <person name="Lipzen A."/>
            <person name="Lutzoni F."/>
            <person name="Magnuson J."/>
            <person name="Mondo S."/>
            <person name="Nolan M."/>
            <person name="Ohm R."/>
            <person name="Pangilinan J."/>
            <person name="Park H.-J."/>
            <person name="Ramirez L."/>
            <person name="Alfaro M."/>
            <person name="Sun H."/>
            <person name="Tritt A."/>
            <person name="Yoshinaga Y."/>
            <person name="Zwiers L.-H."/>
            <person name="Turgeon B."/>
            <person name="Goodwin S."/>
            <person name="Spatafora J."/>
            <person name="Crous P."/>
            <person name="Grigoriev I."/>
        </authorList>
    </citation>
    <scope>NUCLEOTIDE SEQUENCE</scope>
    <source>
        <strain evidence="2">CBS 175.79</strain>
    </source>
</reference>
<organism evidence="2 3">
    <name type="scientific">Aaosphaeria arxii CBS 175.79</name>
    <dbReference type="NCBI Taxonomy" id="1450172"/>
    <lineage>
        <taxon>Eukaryota</taxon>
        <taxon>Fungi</taxon>
        <taxon>Dikarya</taxon>
        <taxon>Ascomycota</taxon>
        <taxon>Pezizomycotina</taxon>
        <taxon>Dothideomycetes</taxon>
        <taxon>Pleosporomycetidae</taxon>
        <taxon>Pleosporales</taxon>
        <taxon>Pleosporales incertae sedis</taxon>
        <taxon>Aaosphaeria</taxon>
    </lineage>
</organism>
<feature type="compositionally biased region" description="Basic residues" evidence="1">
    <location>
        <begin position="1"/>
        <end position="11"/>
    </location>
</feature>
<evidence type="ECO:0000256" key="1">
    <source>
        <dbReference type="SAM" id="MobiDB-lite"/>
    </source>
</evidence>
<feature type="region of interest" description="Disordered" evidence="1">
    <location>
        <begin position="305"/>
        <end position="334"/>
    </location>
</feature>